<evidence type="ECO:0000313" key="2">
    <source>
        <dbReference type="EMBL" id="KTB32775.1"/>
    </source>
</evidence>
<evidence type="ECO:0000313" key="3">
    <source>
        <dbReference type="Proteomes" id="UP000054988"/>
    </source>
</evidence>
<dbReference type="AlphaFoldDB" id="A0A0W0F8V4"/>
<sequence length="180" mass="20235">MPPSRTERKKPPSFHHFPAARAKVLKKAWVEKAKIKSKWKAEKRKMGLADPPKPSKDENDDVGSDRAQEDIEGSELEASTQVADSPRARGNNQRAEASSHASAQLKGSENSEGGKESRSVELRELARKAYSRESLHTYKSDPFSRRKKGDATRKKGGGKGQPNMKLRMNFMLEKIKRDYS</sequence>
<evidence type="ECO:0000256" key="1">
    <source>
        <dbReference type="SAM" id="MobiDB-lite"/>
    </source>
</evidence>
<feature type="compositionally biased region" description="Basic and acidic residues" evidence="1">
    <location>
        <begin position="112"/>
        <end position="153"/>
    </location>
</feature>
<gene>
    <name evidence="2" type="ORF">WG66_14578</name>
</gene>
<evidence type="ECO:0008006" key="4">
    <source>
        <dbReference type="Google" id="ProtNLM"/>
    </source>
</evidence>
<proteinExistence type="predicted"/>
<feature type="compositionally biased region" description="Polar residues" evidence="1">
    <location>
        <begin position="90"/>
        <end position="111"/>
    </location>
</feature>
<dbReference type="eggNOG" id="ENOG502ST8C">
    <property type="taxonomic scope" value="Eukaryota"/>
</dbReference>
<comment type="caution">
    <text evidence="2">The sequence shown here is derived from an EMBL/GenBank/DDBJ whole genome shotgun (WGS) entry which is preliminary data.</text>
</comment>
<feature type="region of interest" description="Disordered" evidence="1">
    <location>
        <begin position="37"/>
        <end position="164"/>
    </location>
</feature>
<name>A0A0W0F8V4_MONRR</name>
<accession>A0A0W0F8V4</accession>
<dbReference type="Proteomes" id="UP000054988">
    <property type="component" value="Unassembled WGS sequence"/>
</dbReference>
<reference evidence="2 3" key="1">
    <citation type="submission" date="2015-12" db="EMBL/GenBank/DDBJ databases">
        <title>Draft genome sequence of Moniliophthora roreri, the causal agent of frosty pod rot of cacao.</title>
        <authorList>
            <person name="Aime M.C."/>
            <person name="Diaz-Valderrama J.R."/>
            <person name="Kijpornyongpan T."/>
            <person name="Phillips-Mora W."/>
        </authorList>
    </citation>
    <scope>NUCLEOTIDE SEQUENCE [LARGE SCALE GENOMIC DNA]</scope>
    <source>
        <strain evidence="2 3">MCA 2952</strain>
    </source>
</reference>
<feature type="compositionally biased region" description="Basic and acidic residues" evidence="1">
    <location>
        <begin position="53"/>
        <end position="69"/>
    </location>
</feature>
<dbReference type="EMBL" id="LATX01002203">
    <property type="protein sequence ID" value="KTB32775.1"/>
    <property type="molecule type" value="Genomic_DNA"/>
</dbReference>
<organism evidence="2 3">
    <name type="scientific">Moniliophthora roreri</name>
    <name type="common">Frosty pod rot fungus</name>
    <name type="synonym">Monilia roreri</name>
    <dbReference type="NCBI Taxonomy" id="221103"/>
    <lineage>
        <taxon>Eukaryota</taxon>
        <taxon>Fungi</taxon>
        <taxon>Dikarya</taxon>
        <taxon>Basidiomycota</taxon>
        <taxon>Agaricomycotina</taxon>
        <taxon>Agaricomycetes</taxon>
        <taxon>Agaricomycetidae</taxon>
        <taxon>Agaricales</taxon>
        <taxon>Marasmiineae</taxon>
        <taxon>Marasmiaceae</taxon>
        <taxon>Moniliophthora</taxon>
    </lineage>
</organism>
<protein>
    <recommendedName>
        <fullName evidence="4">rRNA-processing protein FYV7</fullName>
    </recommendedName>
</protein>